<accession>A0ABD2CXJ0</accession>
<dbReference type="AlphaFoldDB" id="A0ABD2CXJ0"/>
<feature type="signal peptide" evidence="1">
    <location>
        <begin position="1"/>
        <end position="21"/>
    </location>
</feature>
<feature type="chain" id="PRO_5044823095" evidence="1">
    <location>
        <begin position="22"/>
        <end position="171"/>
    </location>
</feature>
<proteinExistence type="predicted"/>
<gene>
    <name evidence="2" type="ORF">V1477_001930</name>
</gene>
<name>A0ABD2CXJ0_VESMC</name>
<feature type="non-terminal residue" evidence="2">
    <location>
        <position position="1"/>
    </location>
</feature>
<reference evidence="2 3" key="1">
    <citation type="journal article" date="2024" name="Ann. Entomol. Soc. Am.">
        <title>Genomic analyses of the southern and eastern yellowjacket wasps (Hymenoptera: Vespidae) reveal evolutionary signatures of social life.</title>
        <authorList>
            <person name="Catto M.A."/>
            <person name="Caine P.B."/>
            <person name="Orr S.E."/>
            <person name="Hunt B.G."/>
            <person name="Goodisman M.A.D."/>
        </authorList>
    </citation>
    <scope>NUCLEOTIDE SEQUENCE [LARGE SCALE GENOMIC DNA]</scope>
    <source>
        <strain evidence="2">232</strain>
        <tissue evidence="2">Head and thorax</tissue>
    </source>
</reference>
<dbReference type="EMBL" id="JAYRBN010000026">
    <property type="protein sequence ID" value="KAL2749859.1"/>
    <property type="molecule type" value="Genomic_DNA"/>
</dbReference>
<comment type="caution">
    <text evidence="2">The sequence shown here is derived from an EMBL/GenBank/DDBJ whole genome shotgun (WGS) entry which is preliminary data.</text>
</comment>
<organism evidence="2 3">
    <name type="scientific">Vespula maculifrons</name>
    <name type="common">Eastern yellow jacket</name>
    <name type="synonym">Wasp</name>
    <dbReference type="NCBI Taxonomy" id="7453"/>
    <lineage>
        <taxon>Eukaryota</taxon>
        <taxon>Metazoa</taxon>
        <taxon>Ecdysozoa</taxon>
        <taxon>Arthropoda</taxon>
        <taxon>Hexapoda</taxon>
        <taxon>Insecta</taxon>
        <taxon>Pterygota</taxon>
        <taxon>Neoptera</taxon>
        <taxon>Endopterygota</taxon>
        <taxon>Hymenoptera</taxon>
        <taxon>Apocrita</taxon>
        <taxon>Aculeata</taxon>
        <taxon>Vespoidea</taxon>
        <taxon>Vespidae</taxon>
        <taxon>Vespinae</taxon>
        <taxon>Vespula</taxon>
    </lineage>
</organism>
<keyword evidence="3" id="KW-1185">Reference proteome</keyword>
<evidence type="ECO:0000313" key="2">
    <source>
        <dbReference type="EMBL" id="KAL2749859.1"/>
    </source>
</evidence>
<keyword evidence="1" id="KW-0732">Signal</keyword>
<dbReference type="Proteomes" id="UP001607303">
    <property type="component" value="Unassembled WGS sequence"/>
</dbReference>
<protein>
    <submittedName>
        <fullName evidence="2">Uncharacterized protein</fullName>
    </submittedName>
</protein>
<sequence length="171" mass="19037">HKTTCLLRLRLLSLDITLICTLNSKSREHYIYEDNEDDFSPNSYKVRGVVRSRPNGNDYQYNLKGVLVHLSNKTHFSHNIPSGTLQIDSLLVMPGPRPEGLPYALMSTTVSILHEISSSVHGFSVLLWSPLPLYFVGGNGLDLVETEAQGVPPFHPPSALLLRLYTITSPP</sequence>
<evidence type="ECO:0000256" key="1">
    <source>
        <dbReference type="SAM" id="SignalP"/>
    </source>
</evidence>
<evidence type="ECO:0000313" key="3">
    <source>
        <dbReference type="Proteomes" id="UP001607303"/>
    </source>
</evidence>